<evidence type="ECO:0000256" key="1">
    <source>
        <dbReference type="SAM" id="MobiDB-lite"/>
    </source>
</evidence>
<protein>
    <submittedName>
        <fullName evidence="2">Uncharacterized protein</fullName>
    </submittedName>
</protein>
<dbReference type="Proteomes" id="UP000192639">
    <property type="component" value="Unassembled WGS sequence"/>
</dbReference>
<proteinExistence type="predicted"/>
<name>A0A1Y1S945_9MICR</name>
<dbReference type="VEuPathDB" id="MicrosporidiaDB:ECANGB1_1646"/>
<reference evidence="2 3" key="1">
    <citation type="journal article" date="2017" name="Environ. Microbiol.">
        <title>Decay of the glycolytic pathway and adaptation to intranuclear parasitism within Enterocytozoonidae microsporidia.</title>
        <authorList>
            <person name="Wiredu Boakye D."/>
            <person name="Jaroenlak P."/>
            <person name="Prachumwat A."/>
            <person name="Williams T.A."/>
            <person name="Bateman K.S."/>
            <person name="Itsathitphaisarn O."/>
            <person name="Sritunyalucksana K."/>
            <person name="Paszkiewicz K.H."/>
            <person name="Moore K.A."/>
            <person name="Stentiford G.D."/>
            <person name="Williams B.A."/>
        </authorList>
    </citation>
    <scope>NUCLEOTIDE SEQUENCE [LARGE SCALE GENOMIC DNA]</scope>
    <source>
        <strain evidence="2 3">GB1</strain>
    </source>
</reference>
<comment type="caution">
    <text evidence="2">The sequence shown here is derived from an EMBL/GenBank/DDBJ whole genome shotgun (WGS) entry which is preliminary data.</text>
</comment>
<feature type="region of interest" description="Disordered" evidence="1">
    <location>
        <begin position="66"/>
        <end position="86"/>
    </location>
</feature>
<dbReference type="AlphaFoldDB" id="A0A1Y1S945"/>
<keyword evidence="3" id="KW-1185">Reference proteome</keyword>
<sequence length="310" mass="36879">MYNNPPVTLLRRHPQQTVLDQFDCFDHKTIWSTNNMFILYMIQATTIRVVEATFFDKKGNMLKMSEKDRSDAMRQLEKKSAKQSFRENRSLTELNIQQRRTEPNNKIYFSKYKEEDRKSKNKTIKYIKLTLDDFSNEYKYIPTDGRLYNYYLEIGKPSQFKIRNVTVFHKNGRILYMYENIEFRPLNDTEYTDTKTGNIITDKVYDSREAALSQSTVSNNGFIVDKSTTVDTDTTNTVNIKRILLHKFTVSEYLQNKFKANLKNEIVQFNLKQIKNDDKVYVCLCQNKKCDGECTEVYRTFRRDLHDMNL</sequence>
<evidence type="ECO:0000313" key="2">
    <source>
        <dbReference type="EMBL" id="ORD94974.1"/>
    </source>
</evidence>
<organism evidence="2 3">
    <name type="scientific">Enterospora canceri</name>
    <dbReference type="NCBI Taxonomy" id="1081671"/>
    <lineage>
        <taxon>Eukaryota</taxon>
        <taxon>Fungi</taxon>
        <taxon>Fungi incertae sedis</taxon>
        <taxon>Microsporidia</taxon>
        <taxon>Enterocytozoonidae</taxon>
        <taxon>Enterospora</taxon>
    </lineage>
</organism>
<dbReference type="EMBL" id="LWDP01000005">
    <property type="protein sequence ID" value="ORD94974.1"/>
    <property type="molecule type" value="Genomic_DNA"/>
</dbReference>
<gene>
    <name evidence="2" type="ORF">ECANGB1_1646</name>
</gene>
<accession>A0A1Y1S945</accession>
<evidence type="ECO:0000313" key="3">
    <source>
        <dbReference type="Proteomes" id="UP000192639"/>
    </source>
</evidence>